<sequence length="449" mass="50778">MQSVSKPNVQPKNLVEVGKANSTLSVTKHSESKPTSDNKTESSAAASRRSSFSSIVTNIINYINVYSVPSPNPLWQKMDFWENAFFDVVAQERDIIGMDQEPCEMIDRYCSLSESEKRRLELDEDHLLSTLLHNLTSYMIMCGGGQRAVQQVIICGQMMQAIANVRSFQSAYEIWIKFQKIRRLLGKAHIGLVYSKTINQLLDDLPKTQSNGIPLKPLGSRLIQKQSFTVHEGATAQDPLMFVEVCDDAVVLRAVTGAITERWWYERVVNMTYSPKTRVLCLWRRHEGKVHMHKFYTRKVVLTCFMDTLCRELYTAMKEAMERAAIRGKVTLSGRDLGGEFPVQDMESNQGGLLQVRIDGITLLFEERQASDIAFSLHRAFSIRYTEQPLNKHETDVAATNHADQICYAVLCVFSIVAAGRRTNHMSKSGMKFPKSQSSPTHLSSKPKP</sequence>
<dbReference type="InterPro" id="IPR057469">
    <property type="entry name" value="PH_MADD"/>
</dbReference>
<feature type="compositionally biased region" description="Basic and acidic residues" evidence="4">
    <location>
        <begin position="28"/>
        <end position="40"/>
    </location>
</feature>
<dbReference type="PANTHER" id="PTHR13008:SF7">
    <property type="entry name" value="MAP KINASE-ACTIVATING DEATH DOMAIN PROTEIN"/>
    <property type="match status" value="1"/>
</dbReference>
<evidence type="ECO:0000256" key="4">
    <source>
        <dbReference type="SAM" id="MobiDB-lite"/>
    </source>
</evidence>
<evidence type="ECO:0000256" key="2">
    <source>
        <dbReference type="ARBA" id="ARBA00022658"/>
    </source>
</evidence>
<dbReference type="AlphaFoldDB" id="A0A0R3S714"/>
<evidence type="ECO:0000256" key="3">
    <source>
        <dbReference type="ARBA" id="ARBA00023136"/>
    </source>
</evidence>
<dbReference type="PANTHER" id="PTHR13008">
    <property type="entry name" value="MAP-KINASE ACTIVATING DEATH DOMAIN PROTEIN MADD /DENN/AEX-3 C.ELEGANS"/>
    <property type="match status" value="1"/>
</dbReference>
<dbReference type="GO" id="GO:0005085">
    <property type="term" value="F:guanyl-nucleotide exchange factor activity"/>
    <property type="evidence" value="ECO:0007669"/>
    <property type="project" value="UniProtKB-KW"/>
</dbReference>
<evidence type="ECO:0000256" key="1">
    <source>
        <dbReference type="ARBA" id="ARBA00004370"/>
    </source>
</evidence>
<keyword evidence="2" id="KW-0344">Guanine-nucleotide releasing factor</keyword>
<proteinExistence type="predicted"/>
<dbReference type="WBParaSite" id="EEL_0001058601-mRNA-1">
    <property type="protein sequence ID" value="EEL_0001058601-mRNA-1"/>
    <property type="gene ID" value="EEL_0001058601"/>
</dbReference>
<name>A0A0R3S714_9BILA</name>
<dbReference type="GO" id="GO:0042981">
    <property type="term" value="P:regulation of apoptotic process"/>
    <property type="evidence" value="ECO:0007669"/>
    <property type="project" value="TreeGrafter"/>
</dbReference>
<keyword evidence="7" id="KW-1185">Reference proteome</keyword>
<organism evidence="7 8">
    <name type="scientific">Elaeophora elaphi</name>
    <dbReference type="NCBI Taxonomy" id="1147741"/>
    <lineage>
        <taxon>Eukaryota</taxon>
        <taxon>Metazoa</taxon>
        <taxon>Ecdysozoa</taxon>
        <taxon>Nematoda</taxon>
        <taxon>Chromadorea</taxon>
        <taxon>Rhabditida</taxon>
        <taxon>Spirurina</taxon>
        <taxon>Spiruromorpha</taxon>
        <taxon>Filarioidea</taxon>
        <taxon>Onchocercidae</taxon>
        <taxon>Elaeophora</taxon>
    </lineage>
</organism>
<dbReference type="Pfam" id="PF23629">
    <property type="entry name" value="Death_MADD"/>
    <property type="match status" value="2"/>
</dbReference>
<evidence type="ECO:0000259" key="6">
    <source>
        <dbReference type="Pfam" id="PF25328"/>
    </source>
</evidence>
<reference evidence="8" key="1">
    <citation type="submission" date="2017-02" db="UniProtKB">
        <authorList>
            <consortium name="WormBaseParasite"/>
        </authorList>
    </citation>
    <scope>IDENTIFICATION</scope>
</reference>
<evidence type="ECO:0000313" key="7">
    <source>
        <dbReference type="Proteomes" id="UP000050640"/>
    </source>
</evidence>
<feature type="region of interest" description="Disordered" evidence="4">
    <location>
        <begin position="426"/>
        <end position="449"/>
    </location>
</feature>
<feature type="compositionally biased region" description="Polar residues" evidence="4">
    <location>
        <begin position="435"/>
        <end position="449"/>
    </location>
</feature>
<feature type="domain" description="MAP kinase-activating death" evidence="6">
    <location>
        <begin position="334"/>
        <end position="417"/>
    </location>
</feature>
<dbReference type="InterPro" id="IPR039980">
    <property type="entry name" value="MADD"/>
</dbReference>
<dbReference type="Pfam" id="PF25328">
    <property type="entry name" value="PH_MADD"/>
    <property type="match status" value="1"/>
</dbReference>
<feature type="region of interest" description="Disordered" evidence="4">
    <location>
        <begin position="1"/>
        <end position="47"/>
    </location>
</feature>
<keyword evidence="3" id="KW-0472">Membrane</keyword>
<feature type="compositionally biased region" description="Polar residues" evidence="4">
    <location>
        <begin position="1"/>
        <end position="11"/>
    </location>
</feature>
<protein>
    <submittedName>
        <fullName evidence="8">MAP kinase-activating death domain protein</fullName>
    </submittedName>
</protein>
<dbReference type="GO" id="GO:0005829">
    <property type="term" value="C:cytosol"/>
    <property type="evidence" value="ECO:0007669"/>
    <property type="project" value="TreeGrafter"/>
</dbReference>
<comment type="subcellular location">
    <subcellularLocation>
        <location evidence="1">Membrane</location>
    </subcellularLocation>
</comment>
<feature type="domain" description="MAP kinase-activating death" evidence="5">
    <location>
        <begin position="179"/>
        <end position="200"/>
    </location>
</feature>
<evidence type="ECO:0000259" key="5">
    <source>
        <dbReference type="Pfam" id="PF23629"/>
    </source>
</evidence>
<dbReference type="Proteomes" id="UP000050640">
    <property type="component" value="Unplaced"/>
</dbReference>
<dbReference type="GO" id="GO:0032483">
    <property type="term" value="P:regulation of Rab protein signal transduction"/>
    <property type="evidence" value="ECO:0007669"/>
    <property type="project" value="TreeGrafter"/>
</dbReference>
<dbReference type="GO" id="GO:0016020">
    <property type="term" value="C:membrane"/>
    <property type="evidence" value="ECO:0007669"/>
    <property type="project" value="UniProtKB-SubCell"/>
</dbReference>
<evidence type="ECO:0000313" key="8">
    <source>
        <dbReference type="WBParaSite" id="EEL_0001058601-mRNA-1"/>
    </source>
</evidence>
<dbReference type="STRING" id="1147741.A0A0R3S714"/>
<accession>A0A0R3S714</accession>
<dbReference type="InterPro" id="IPR056574">
    <property type="entry name" value="Death_MADD"/>
</dbReference>
<feature type="domain" description="MAP kinase-activating death" evidence="5">
    <location>
        <begin position="97"/>
        <end position="153"/>
    </location>
</feature>